<dbReference type="Proteomes" id="UP000054477">
    <property type="component" value="Unassembled WGS sequence"/>
</dbReference>
<accession>A0A0C9X4H0</accession>
<reference evidence="1 2" key="1">
    <citation type="submission" date="2014-04" db="EMBL/GenBank/DDBJ databases">
        <authorList>
            <consortium name="DOE Joint Genome Institute"/>
            <person name="Kuo A."/>
            <person name="Kohler A."/>
            <person name="Nagy L.G."/>
            <person name="Floudas D."/>
            <person name="Copeland A."/>
            <person name="Barry K.W."/>
            <person name="Cichocki N."/>
            <person name="Veneault-Fourrey C."/>
            <person name="LaButti K."/>
            <person name="Lindquist E.A."/>
            <person name="Lipzen A."/>
            <person name="Lundell T."/>
            <person name="Morin E."/>
            <person name="Murat C."/>
            <person name="Sun H."/>
            <person name="Tunlid A."/>
            <person name="Henrissat B."/>
            <person name="Grigoriev I.V."/>
            <person name="Hibbett D.S."/>
            <person name="Martin F."/>
            <person name="Nordberg H.P."/>
            <person name="Cantor M.N."/>
            <person name="Hua S.X."/>
        </authorList>
    </citation>
    <scope>NUCLEOTIDE SEQUENCE [LARGE SCALE GENOMIC DNA]</scope>
    <source>
        <strain evidence="1 2">LaAM-08-1</strain>
    </source>
</reference>
<evidence type="ECO:0000313" key="2">
    <source>
        <dbReference type="Proteomes" id="UP000054477"/>
    </source>
</evidence>
<proteinExistence type="predicted"/>
<feature type="non-terminal residue" evidence="1">
    <location>
        <position position="1"/>
    </location>
</feature>
<keyword evidence="2" id="KW-1185">Reference proteome</keyword>
<dbReference type="EMBL" id="KN838730">
    <property type="protein sequence ID" value="KIJ96203.1"/>
    <property type="molecule type" value="Genomic_DNA"/>
</dbReference>
<gene>
    <name evidence="1" type="ORF">K443DRAFT_107652</name>
</gene>
<reference evidence="2" key="2">
    <citation type="submission" date="2015-01" db="EMBL/GenBank/DDBJ databases">
        <title>Evolutionary Origins and Diversification of the Mycorrhizal Mutualists.</title>
        <authorList>
            <consortium name="DOE Joint Genome Institute"/>
            <consortium name="Mycorrhizal Genomics Consortium"/>
            <person name="Kohler A."/>
            <person name="Kuo A."/>
            <person name="Nagy L.G."/>
            <person name="Floudas D."/>
            <person name="Copeland A."/>
            <person name="Barry K.W."/>
            <person name="Cichocki N."/>
            <person name="Veneault-Fourrey C."/>
            <person name="LaButti K."/>
            <person name="Lindquist E.A."/>
            <person name="Lipzen A."/>
            <person name="Lundell T."/>
            <person name="Morin E."/>
            <person name="Murat C."/>
            <person name="Riley R."/>
            <person name="Ohm R."/>
            <person name="Sun H."/>
            <person name="Tunlid A."/>
            <person name="Henrissat B."/>
            <person name="Grigoriev I.V."/>
            <person name="Hibbett D.S."/>
            <person name="Martin F."/>
        </authorList>
    </citation>
    <scope>NUCLEOTIDE SEQUENCE [LARGE SCALE GENOMIC DNA]</scope>
    <source>
        <strain evidence="2">LaAM-08-1</strain>
    </source>
</reference>
<dbReference type="HOGENOM" id="CLU_1614775_0_0_1"/>
<evidence type="ECO:0000313" key="1">
    <source>
        <dbReference type="EMBL" id="KIJ96203.1"/>
    </source>
</evidence>
<protein>
    <submittedName>
        <fullName evidence="1">Unplaced genomic scaffold K443scaffold_195, whole genome shotgun sequence</fullName>
    </submittedName>
</protein>
<dbReference type="AlphaFoldDB" id="A0A0C9X4H0"/>
<organism evidence="1 2">
    <name type="scientific">Laccaria amethystina LaAM-08-1</name>
    <dbReference type="NCBI Taxonomy" id="1095629"/>
    <lineage>
        <taxon>Eukaryota</taxon>
        <taxon>Fungi</taxon>
        <taxon>Dikarya</taxon>
        <taxon>Basidiomycota</taxon>
        <taxon>Agaricomycotina</taxon>
        <taxon>Agaricomycetes</taxon>
        <taxon>Agaricomycetidae</taxon>
        <taxon>Agaricales</taxon>
        <taxon>Agaricineae</taxon>
        <taxon>Hydnangiaceae</taxon>
        <taxon>Laccaria</taxon>
    </lineage>
</organism>
<sequence>PFPLCRAPCTPKLERRLDEFLQISNLTSMKHSMYLCFGGRRLAEGFARVGTSALWIGKMRMGSSPCIGRLQTYARSANLLTLPTQDVKLISCYVFTKEDRDRVRATTSGKILLTQGSWKINYKQTQIEQHQRFNLNVNSRPGTSSRFTDISGIVGAIHGVSVLQR</sequence>
<name>A0A0C9X4H0_9AGAR</name>